<dbReference type="InterPro" id="IPR036691">
    <property type="entry name" value="Endo/exonu/phosph_ase_sf"/>
</dbReference>
<dbReference type="GO" id="GO:0008270">
    <property type="term" value="F:zinc ion binding"/>
    <property type="evidence" value="ECO:0007669"/>
    <property type="project" value="UniProtKB-KW"/>
</dbReference>
<dbReference type="Gene3D" id="2.120.10.80">
    <property type="entry name" value="Kelch-type beta propeller"/>
    <property type="match status" value="1"/>
</dbReference>
<protein>
    <recommendedName>
        <fullName evidence="8">Reverse transcriptase domain-containing protein</fullName>
    </recommendedName>
</protein>
<evidence type="ECO:0000256" key="2">
    <source>
        <dbReference type="SAM" id="Coils"/>
    </source>
</evidence>
<keyword evidence="1" id="KW-0862">Zinc</keyword>
<dbReference type="Pfam" id="PF00078">
    <property type="entry name" value="RVT_1"/>
    <property type="match status" value="1"/>
</dbReference>
<dbReference type="GO" id="GO:0003676">
    <property type="term" value="F:nucleic acid binding"/>
    <property type="evidence" value="ECO:0007669"/>
    <property type="project" value="InterPro"/>
</dbReference>
<feature type="domain" description="Reverse transcriptase" evidence="5">
    <location>
        <begin position="1018"/>
        <end position="1255"/>
    </location>
</feature>
<feature type="coiled-coil region" evidence="2">
    <location>
        <begin position="833"/>
        <end position="860"/>
    </location>
</feature>
<dbReference type="Gene3D" id="3.30.420.10">
    <property type="entry name" value="Ribonuclease H-like superfamily/Ribonuclease H"/>
    <property type="match status" value="1"/>
</dbReference>
<dbReference type="InterPro" id="IPR025558">
    <property type="entry name" value="DUF4283"/>
</dbReference>
<evidence type="ECO:0000313" key="7">
    <source>
        <dbReference type="Proteomes" id="UP001054252"/>
    </source>
</evidence>
<feature type="region of interest" description="Disordered" evidence="3">
    <location>
        <begin position="1705"/>
        <end position="1726"/>
    </location>
</feature>
<dbReference type="PROSITE" id="PS50158">
    <property type="entry name" value="ZF_CCHC"/>
    <property type="match status" value="1"/>
</dbReference>
<accession>A0AAV5I1X5</accession>
<dbReference type="PANTHER" id="PTHR33116">
    <property type="entry name" value="REVERSE TRANSCRIPTASE ZINC-BINDING DOMAIN-CONTAINING PROTEIN-RELATED-RELATED"/>
    <property type="match status" value="1"/>
</dbReference>
<dbReference type="Pfam" id="PF13966">
    <property type="entry name" value="zf-RVT"/>
    <property type="match status" value="1"/>
</dbReference>
<evidence type="ECO:0000256" key="1">
    <source>
        <dbReference type="PROSITE-ProRule" id="PRU00047"/>
    </source>
</evidence>
<keyword evidence="7" id="KW-1185">Reference proteome</keyword>
<dbReference type="InterPro" id="IPR000477">
    <property type="entry name" value="RT_dom"/>
</dbReference>
<keyword evidence="1" id="KW-0479">Metal-binding</keyword>
<feature type="domain" description="CCHC-type" evidence="4">
    <location>
        <begin position="207"/>
        <end position="220"/>
    </location>
</feature>
<dbReference type="Proteomes" id="UP001054252">
    <property type="component" value="Unassembled WGS sequence"/>
</dbReference>
<dbReference type="InterPro" id="IPR002156">
    <property type="entry name" value="RNaseH_domain"/>
</dbReference>
<reference evidence="6 7" key="1">
    <citation type="journal article" date="2021" name="Commun. Biol.">
        <title>The genome of Shorea leprosula (Dipterocarpaceae) highlights the ecological relevance of drought in aseasonal tropical rainforests.</title>
        <authorList>
            <person name="Ng K.K.S."/>
            <person name="Kobayashi M.J."/>
            <person name="Fawcett J.A."/>
            <person name="Hatakeyama M."/>
            <person name="Paape T."/>
            <person name="Ng C.H."/>
            <person name="Ang C.C."/>
            <person name="Tnah L.H."/>
            <person name="Lee C.T."/>
            <person name="Nishiyama T."/>
            <person name="Sese J."/>
            <person name="O'Brien M.J."/>
            <person name="Copetti D."/>
            <person name="Mohd Noor M.I."/>
            <person name="Ong R.C."/>
            <person name="Putra M."/>
            <person name="Sireger I.Z."/>
            <person name="Indrioko S."/>
            <person name="Kosugi Y."/>
            <person name="Izuno A."/>
            <person name="Isagi Y."/>
            <person name="Lee S.L."/>
            <person name="Shimizu K.K."/>
        </authorList>
    </citation>
    <scope>NUCLEOTIDE SEQUENCE [LARGE SCALE GENOMIC DNA]</scope>
    <source>
        <strain evidence="6">214</strain>
    </source>
</reference>
<dbReference type="InterPro" id="IPR044730">
    <property type="entry name" value="RNase_H-like_dom_plant"/>
</dbReference>
<evidence type="ECO:0000313" key="6">
    <source>
        <dbReference type="EMBL" id="GKU93521.1"/>
    </source>
</evidence>
<dbReference type="GO" id="GO:0004523">
    <property type="term" value="F:RNA-DNA hybrid ribonuclease activity"/>
    <property type="evidence" value="ECO:0007669"/>
    <property type="project" value="InterPro"/>
</dbReference>
<dbReference type="PANTHER" id="PTHR33116:SF86">
    <property type="entry name" value="REVERSE TRANSCRIPTASE DOMAIN-CONTAINING PROTEIN"/>
    <property type="match status" value="1"/>
</dbReference>
<dbReference type="Pfam" id="PF01344">
    <property type="entry name" value="Kelch_1"/>
    <property type="match status" value="1"/>
</dbReference>
<evidence type="ECO:0000259" key="5">
    <source>
        <dbReference type="PROSITE" id="PS50878"/>
    </source>
</evidence>
<dbReference type="InterPro" id="IPR001878">
    <property type="entry name" value="Znf_CCHC"/>
</dbReference>
<evidence type="ECO:0008006" key="8">
    <source>
        <dbReference type="Google" id="ProtNLM"/>
    </source>
</evidence>
<keyword evidence="2" id="KW-0175">Coiled coil</keyword>
<proteinExistence type="predicted"/>
<dbReference type="Pfam" id="PF14111">
    <property type="entry name" value="DUF4283"/>
    <property type="match status" value="1"/>
</dbReference>
<evidence type="ECO:0000256" key="3">
    <source>
        <dbReference type="SAM" id="MobiDB-lite"/>
    </source>
</evidence>
<dbReference type="Pfam" id="PF13456">
    <property type="entry name" value="RVT_3"/>
    <property type="match status" value="1"/>
</dbReference>
<dbReference type="Pfam" id="PF03372">
    <property type="entry name" value="Exo_endo_phos"/>
    <property type="match status" value="1"/>
</dbReference>
<dbReference type="SUPFAM" id="SSF117281">
    <property type="entry name" value="Kelch motif"/>
    <property type="match status" value="1"/>
</dbReference>
<dbReference type="InterPro" id="IPR015915">
    <property type="entry name" value="Kelch-typ_b-propeller"/>
</dbReference>
<dbReference type="SUPFAM" id="SSF56219">
    <property type="entry name" value="DNase I-like"/>
    <property type="match status" value="1"/>
</dbReference>
<dbReference type="SMART" id="SM00612">
    <property type="entry name" value="Kelch"/>
    <property type="match status" value="1"/>
</dbReference>
<sequence>MVNTQLIPGGGVSRTRQDTPVLRLASKNTEHGELHRVSFAGHLLTEEEDIRSGLVYNILKSAWRPKGGFELHEQSKNTYIFILSDETEKNRIFRESPWLVKGSHLVLKDWPASQRFDEIVFSHSEFWVQVHGLPKGCMTLENIQLIGSLFPRLISWDQSTVGGLESFLRLRVEIDVHTPLLTGFQFQQQGDEMWTAEFKYEKLVEFCYRCGMLGHTTKSCAGFRGKDDDGNLSQPRLQYGPQLRAAAYSPKKHFGSIREGKTSFQPPQAKQTQGTKDSSEAVKLAIPANSAGQKLVVCDEELPELERDGQQEAERVNRPLHSFLGTIVNEMEFQSSSDMITTPHTSSELPLISPVIQLQTPPSLNVTVTNLLSSELDKHLDSSHKMKEKLAGQDGTRVNTELGFLLAQQVEAQLSLGNNSKTGRKRKNDTGPEGEILKKTCLQPNEPIGLQCPPTQMQAAIAAGRSDFYKQDRKGFFTEVEESISVHRVRRRIRLKELARQMQSQPDSRVALLPPVQSTQSSTEEPPFIQMMSNASHAPTTTSWMKILSWNCQGLGQALTRRELTDLIFKHRPCLVFLMETKKHKKYLERLRRKYAFSNSVYVEPQGYSGGLALWWTEEVHISIYYTDKNMVDGCCTDDDYSNSWHFSFIYGEPNVQLRRTMWSRMMNFRRPISIPWLIMGDLNLVGDSSEKQGRRPPLVIDRRLLEELICTCSLREVGYRGSKYTWVRGNIKERLDRALINDEWGRLFPNAQLFHGTRIGSDHCPLLLSLKAMPVITKKHFRYELKWQLQDGYEGAITRGWMTDRFGSPLYRMNAKISHCKTYLKEWSKSTSGHTRQELEQLQQELEGLQQEEQSELNLSRQKLLVDRIHSLWMQEEVYWFQRARTNWLKFGDKNSKFFHTIASRRRQNNYIFQLKDDQGQLVEGAELLTNHVFSYFQQAYASGNTGNYTQLTGLISPTVTAEMNQDLCRSVSEEEIRSAVFQLGAFKAPGVDGFPGCFFQQHWDLVAPDICNAIRHFFEHGFMLRELNKTKIVLIPKIKNPEVISQFRPISLCRAIHDNILIAHEAFHGLRLKKSGKHGIVALKLDIRKAYDSVDWKCLENILRAHGFCEKWTHMVMQCVSTVSYTVGINSNQTPFFFPQRGLRQGDPLSPYLYLFIADILSRLLMTATTEKKISGYKIRKRSPTISHLLFADDSLVFCRATLEEVSHLQAILRLYGEVSGQKVNFTKSAAIFSPNTPKEVKESICACLGIQIESAVSKYLGLPTSWGRSKKESLKFIVNKIQTKLAHWKKNMLSQAGREILIKAVAMAIPSFMMSCFLFPTGVCRDINQIVRDFWWGQQSDERRMCWVGWNRLTQSKHVGGMGFKDLYCFNLAMLARQAWRILQNPNALWVRVLKSLYFPNSSFFDARKGSHPSWAWSSILKGRDIVQLGARWNVGNGQDILIYQDKWVPTLPEFKVTSSQSTLSIFSHVCELLDDYGDWDVNKLNTCFSSMERQEILKIPTGLCSDSLIWHYDKNGEFTVKSAYLLACRWHHETNMDSTNMGLSSGEWKHLWKLKVPPKVRVFLWRAILNALPSMDNLVKRGIVQEALCPLCQLADESLMHLLFYCPHVEPIWFGSAVGLDPRQLGVGCFVEWWKYIKQVAQQMHYPSLLDHCAIVCWHIWKARNERHFEHAEISPHQVLARVSCMLQELLPSNQKDLLKTPSRLRPTKQQSQSSWSKPPHGTLKINVDASFSPNTGFATLAMVGRNSNGEMCFGKTWNCMALSPLMAETAALLKAIRFVEDRGIRQAIFESDNQVLISTLQQSLRPLPWEAKTLIMHIRHLCVCHPGYSFVFVHRNGNRVADWIAHSSRTGQCPSLAAIGPRIYIIARNSMLRFDSWTRSVVARSPMIFPRRKFASAVLFDKIYVAGGGRSEAASAVEEYDPKIDTWRVVSNAPRRRYGCIGAAVDGIFYVIGGLKIGGECGNDSSRAAATGLEANMYASSMDLYDVESRAWLRSRGVPGGGCVVAACAAGGYVYILASHAVELSFWRFDARRKYCGGNDGGGGGSGGFGEWCRIRSPPMPTQIKLDSTVRFSFVGVGSKVVLVQVVGCIDDVLRRSGRSERGMKEGLVLVYDSVGGEWRRAADLPEVIRRAACVSVEC</sequence>
<dbReference type="InterPro" id="IPR005135">
    <property type="entry name" value="Endo/exonuclease/phosphatase"/>
</dbReference>
<feature type="region of interest" description="Disordered" evidence="3">
    <location>
        <begin position="256"/>
        <end position="277"/>
    </location>
</feature>
<dbReference type="EMBL" id="BPVZ01000007">
    <property type="protein sequence ID" value="GKU93521.1"/>
    <property type="molecule type" value="Genomic_DNA"/>
</dbReference>
<dbReference type="Gene3D" id="3.60.10.10">
    <property type="entry name" value="Endonuclease/exonuclease/phosphatase"/>
    <property type="match status" value="1"/>
</dbReference>
<dbReference type="CDD" id="cd01650">
    <property type="entry name" value="RT_nLTR_like"/>
    <property type="match status" value="1"/>
</dbReference>
<gene>
    <name evidence="6" type="ORF">SLEP1_g7112</name>
</gene>
<feature type="compositionally biased region" description="Polar residues" evidence="3">
    <location>
        <begin position="262"/>
        <end position="276"/>
    </location>
</feature>
<dbReference type="InterPro" id="IPR006652">
    <property type="entry name" value="Kelch_1"/>
</dbReference>
<dbReference type="InterPro" id="IPR036397">
    <property type="entry name" value="RNaseH_sf"/>
</dbReference>
<dbReference type="InterPro" id="IPR012337">
    <property type="entry name" value="RNaseH-like_sf"/>
</dbReference>
<dbReference type="InterPro" id="IPR026960">
    <property type="entry name" value="RVT-Znf"/>
</dbReference>
<dbReference type="InterPro" id="IPR025836">
    <property type="entry name" value="Zn_knuckle_CX2CX4HX4C"/>
</dbReference>
<dbReference type="PROSITE" id="PS50878">
    <property type="entry name" value="RT_POL"/>
    <property type="match status" value="1"/>
</dbReference>
<name>A0AAV5I1X5_9ROSI</name>
<dbReference type="SUPFAM" id="SSF53098">
    <property type="entry name" value="Ribonuclease H-like"/>
    <property type="match status" value="1"/>
</dbReference>
<comment type="caution">
    <text evidence="6">The sequence shown here is derived from an EMBL/GenBank/DDBJ whole genome shotgun (WGS) entry which is preliminary data.</text>
</comment>
<dbReference type="Pfam" id="PF14392">
    <property type="entry name" value="zf-CCHC_4"/>
    <property type="match status" value="1"/>
</dbReference>
<keyword evidence="1" id="KW-0863">Zinc-finger</keyword>
<evidence type="ECO:0000259" key="4">
    <source>
        <dbReference type="PROSITE" id="PS50158"/>
    </source>
</evidence>
<dbReference type="CDD" id="cd06222">
    <property type="entry name" value="RNase_H_like"/>
    <property type="match status" value="1"/>
</dbReference>
<organism evidence="6 7">
    <name type="scientific">Rubroshorea leprosula</name>
    <dbReference type="NCBI Taxonomy" id="152421"/>
    <lineage>
        <taxon>Eukaryota</taxon>
        <taxon>Viridiplantae</taxon>
        <taxon>Streptophyta</taxon>
        <taxon>Embryophyta</taxon>
        <taxon>Tracheophyta</taxon>
        <taxon>Spermatophyta</taxon>
        <taxon>Magnoliopsida</taxon>
        <taxon>eudicotyledons</taxon>
        <taxon>Gunneridae</taxon>
        <taxon>Pentapetalae</taxon>
        <taxon>rosids</taxon>
        <taxon>malvids</taxon>
        <taxon>Malvales</taxon>
        <taxon>Dipterocarpaceae</taxon>
        <taxon>Rubroshorea</taxon>
    </lineage>
</organism>